<evidence type="ECO:0000256" key="1">
    <source>
        <dbReference type="ARBA" id="ARBA00022737"/>
    </source>
</evidence>
<keyword evidence="1" id="KW-0677">Repeat</keyword>
<dbReference type="PROSITE" id="PS50297">
    <property type="entry name" value="ANK_REP_REGION"/>
    <property type="match status" value="1"/>
</dbReference>
<dbReference type="GO" id="GO:0030496">
    <property type="term" value="C:midbody"/>
    <property type="evidence" value="ECO:0007669"/>
    <property type="project" value="Ensembl"/>
</dbReference>
<protein>
    <submittedName>
        <fullName evidence="5">Ankyrin repeat domain 45</fullName>
    </submittedName>
</protein>
<sequence length="276" mass="31047">MESEGPRESESSEFFSQQQQEDEEEVQEPEERGPRNPLLQPALTGDVVGLQKIFEDPENPHHEQAMQLLLEEDIVGRNLLYAACMAGQSDVIRALAKYGVNLNEKTTRGYTLLHCAAAWGRLETLKALVELDVDIEALNFREERARDVAAKYSQTECVEFLDWADARLTLKKYIAKVSLAITDTEKGSGKLLKEDKNTILSACRAKNEWLETHAEASINELCEQRQQLEEIVTPILAKMSTPLEYLGILGILALATVGLNLQSLTFKPRTEFVITR</sequence>
<proteinExistence type="predicted"/>
<dbReference type="SMART" id="SM00248">
    <property type="entry name" value="ANK"/>
    <property type="match status" value="2"/>
</dbReference>
<dbReference type="InterPro" id="IPR029048">
    <property type="entry name" value="HSP70_C_sf"/>
</dbReference>
<accession>A0A8I3WR75</accession>
<dbReference type="InterPro" id="IPR050776">
    <property type="entry name" value="Ank_Repeat/CDKN_Inhibitor"/>
</dbReference>
<dbReference type="Gene3D" id="1.20.1270.10">
    <property type="match status" value="1"/>
</dbReference>
<dbReference type="Proteomes" id="UP000008225">
    <property type="component" value="Chromosome 18"/>
</dbReference>
<dbReference type="Pfam" id="PF12796">
    <property type="entry name" value="Ank_2"/>
    <property type="match status" value="1"/>
</dbReference>
<dbReference type="InterPro" id="IPR036770">
    <property type="entry name" value="Ankyrin_rpt-contain_sf"/>
</dbReference>
<dbReference type="GO" id="GO:0005813">
    <property type="term" value="C:centrosome"/>
    <property type="evidence" value="ECO:0007669"/>
    <property type="project" value="Ensembl"/>
</dbReference>
<keyword evidence="2 3" id="KW-0040">ANK repeat</keyword>
<reference evidence="5 6" key="1">
    <citation type="submission" date="2009-03" db="EMBL/GenBank/DDBJ databases">
        <authorList>
            <person name="Warren W."/>
            <person name="Ye L."/>
            <person name="Minx P."/>
            <person name="Worley K."/>
            <person name="Gibbs R."/>
            <person name="Wilson R.K."/>
        </authorList>
    </citation>
    <scope>NUCLEOTIDE SEQUENCE [LARGE SCALE GENOMIC DNA]</scope>
</reference>
<keyword evidence="6" id="KW-1185">Reference proteome</keyword>
<dbReference type="PROSITE" id="PS50088">
    <property type="entry name" value="ANK_REPEAT"/>
    <property type="match status" value="2"/>
</dbReference>
<dbReference type="PANTHER" id="PTHR24201">
    <property type="entry name" value="ANK_REP_REGION DOMAIN-CONTAINING PROTEIN"/>
    <property type="match status" value="1"/>
</dbReference>
<evidence type="ECO:0000256" key="4">
    <source>
        <dbReference type="SAM" id="MobiDB-lite"/>
    </source>
</evidence>
<dbReference type="SUPFAM" id="SSF100934">
    <property type="entry name" value="Heat shock protein 70kD (HSP70), C-terminal subdomain"/>
    <property type="match status" value="1"/>
</dbReference>
<dbReference type="GeneTree" id="ENSGT00390000008829"/>
<reference evidence="5" key="2">
    <citation type="submission" date="2025-05" db="UniProtKB">
        <authorList>
            <consortium name="Ensembl"/>
        </authorList>
    </citation>
    <scope>IDENTIFICATION</scope>
</reference>
<dbReference type="GO" id="GO:0032154">
    <property type="term" value="C:cleavage furrow"/>
    <property type="evidence" value="ECO:0007669"/>
    <property type="project" value="Ensembl"/>
</dbReference>
<dbReference type="SUPFAM" id="SSF48403">
    <property type="entry name" value="Ankyrin repeat"/>
    <property type="match status" value="1"/>
</dbReference>
<evidence type="ECO:0000313" key="5">
    <source>
        <dbReference type="Ensembl" id="ENSCJAP00000085132.1"/>
    </source>
</evidence>
<evidence type="ECO:0000256" key="2">
    <source>
        <dbReference type="ARBA" id="ARBA00023043"/>
    </source>
</evidence>
<feature type="repeat" description="ANK" evidence="3">
    <location>
        <begin position="108"/>
        <end position="140"/>
    </location>
</feature>
<evidence type="ECO:0000256" key="3">
    <source>
        <dbReference type="PROSITE-ProRule" id="PRU00023"/>
    </source>
</evidence>
<dbReference type="GO" id="GO:0005829">
    <property type="term" value="C:cytosol"/>
    <property type="evidence" value="ECO:0007669"/>
    <property type="project" value="Ensembl"/>
</dbReference>
<organism evidence="5 6">
    <name type="scientific">Callithrix jacchus</name>
    <name type="common">White-tufted-ear marmoset</name>
    <name type="synonym">Simia Jacchus</name>
    <dbReference type="NCBI Taxonomy" id="9483"/>
    <lineage>
        <taxon>Eukaryota</taxon>
        <taxon>Metazoa</taxon>
        <taxon>Chordata</taxon>
        <taxon>Craniata</taxon>
        <taxon>Vertebrata</taxon>
        <taxon>Euteleostomi</taxon>
        <taxon>Mammalia</taxon>
        <taxon>Eutheria</taxon>
        <taxon>Euarchontoglires</taxon>
        <taxon>Primates</taxon>
        <taxon>Haplorrhini</taxon>
        <taxon>Platyrrhini</taxon>
        <taxon>Cebidae</taxon>
        <taxon>Callitrichinae</taxon>
        <taxon>Callithrix</taxon>
        <taxon>Callithrix</taxon>
    </lineage>
</organism>
<dbReference type="OMA" id="ATPRKFW"/>
<gene>
    <name evidence="5" type="primary">ANKRD45</name>
</gene>
<dbReference type="InterPro" id="IPR002110">
    <property type="entry name" value="Ankyrin_rpt"/>
</dbReference>
<dbReference type="Gene3D" id="1.25.40.20">
    <property type="entry name" value="Ankyrin repeat-containing domain"/>
    <property type="match status" value="1"/>
</dbReference>
<feature type="repeat" description="ANK" evidence="3">
    <location>
        <begin position="75"/>
        <end position="107"/>
    </location>
</feature>
<name>A0A8I3WR75_CALJA</name>
<feature type="compositionally biased region" description="Basic and acidic residues" evidence="4">
    <location>
        <begin position="1"/>
        <end position="10"/>
    </location>
</feature>
<dbReference type="PANTHER" id="PTHR24201:SF15">
    <property type="entry name" value="ANKYRIN REPEAT DOMAIN-CONTAINING PROTEIN 66"/>
    <property type="match status" value="1"/>
</dbReference>
<feature type="region of interest" description="Disordered" evidence="4">
    <location>
        <begin position="1"/>
        <end position="41"/>
    </location>
</feature>
<dbReference type="Ensembl" id="ENSCJAT00000148688.1">
    <property type="protein sequence ID" value="ENSCJAP00000090541.1"/>
    <property type="gene ID" value="ENSCJAG00000051615.2"/>
</dbReference>
<evidence type="ECO:0000313" key="6">
    <source>
        <dbReference type="Proteomes" id="UP000008225"/>
    </source>
</evidence>
<dbReference type="AlphaFoldDB" id="A0A8I3WR75"/>
<dbReference type="GO" id="GO:0008283">
    <property type="term" value="P:cell population proliferation"/>
    <property type="evidence" value="ECO:0007669"/>
    <property type="project" value="Ensembl"/>
</dbReference>
<dbReference type="Ensembl" id="ENSCJAT00000136022.1">
    <property type="protein sequence ID" value="ENSCJAP00000085132.1"/>
    <property type="gene ID" value="ENSCJAG00000051615.2"/>
</dbReference>